<keyword evidence="7" id="KW-1185">Reference proteome</keyword>
<evidence type="ECO:0000256" key="5">
    <source>
        <dbReference type="RuleBase" id="RU004508"/>
    </source>
</evidence>
<feature type="modified residue" description="N6-(pyridoxal phosphate)lysine" evidence="4">
    <location>
        <position position="181"/>
    </location>
</feature>
<accession>A0A1I1KH26</accession>
<dbReference type="RefSeq" id="WP_090133461.1">
    <property type="nucleotide sequence ID" value="NZ_FOLY01000004.1"/>
</dbReference>
<dbReference type="InterPro" id="IPR015421">
    <property type="entry name" value="PyrdxlP-dep_Trfase_major"/>
</dbReference>
<organism evidence="6 7">
    <name type="scientific">Kushneria avicenniae</name>
    <dbReference type="NCBI Taxonomy" id="402385"/>
    <lineage>
        <taxon>Bacteria</taxon>
        <taxon>Pseudomonadati</taxon>
        <taxon>Pseudomonadota</taxon>
        <taxon>Gammaproteobacteria</taxon>
        <taxon>Oceanospirillales</taxon>
        <taxon>Halomonadaceae</taxon>
        <taxon>Kushneria</taxon>
    </lineage>
</organism>
<dbReference type="OrthoDB" id="9804264at2"/>
<dbReference type="Gene3D" id="3.40.640.10">
    <property type="entry name" value="Type I PLP-dependent aspartate aminotransferase-like (Major domain)"/>
    <property type="match status" value="1"/>
</dbReference>
<proteinExistence type="inferred from homology"/>
<dbReference type="Proteomes" id="UP000199046">
    <property type="component" value="Unassembled WGS sequence"/>
</dbReference>
<evidence type="ECO:0000313" key="6">
    <source>
        <dbReference type="EMBL" id="SFC59855.1"/>
    </source>
</evidence>
<evidence type="ECO:0000256" key="3">
    <source>
        <dbReference type="PIRSR" id="PIRSR000390-1"/>
    </source>
</evidence>
<dbReference type="GO" id="GO:0008483">
    <property type="term" value="F:transaminase activity"/>
    <property type="evidence" value="ECO:0007669"/>
    <property type="project" value="TreeGrafter"/>
</dbReference>
<dbReference type="SUPFAM" id="SSF53383">
    <property type="entry name" value="PLP-dependent transferases"/>
    <property type="match status" value="1"/>
</dbReference>
<reference evidence="7" key="1">
    <citation type="submission" date="2016-10" db="EMBL/GenBank/DDBJ databases">
        <authorList>
            <person name="Varghese N."/>
            <person name="Submissions S."/>
        </authorList>
    </citation>
    <scope>NUCLEOTIDE SEQUENCE [LARGE SCALE GENOMIC DNA]</scope>
    <source>
        <strain evidence="7">DSM 23439</strain>
    </source>
</reference>
<dbReference type="PANTHER" id="PTHR30244:SF9">
    <property type="entry name" value="PROTEIN RV3402C"/>
    <property type="match status" value="1"/>
</dbReference>
<comment type="similarity">
    <text evidence="2 5">Belongs to the DegT/DnrJ/EryC1 family.</text>
</comment>
<dbReference type="PIRSF" id="PIRSF000390">
    <property type="entry name" value="PLP_StrS"/>
    <property type="match status" value="1"/>
</dbReference>
<dbReference type="Pfam" id="PF01041">
    <property type="entry name" value="DegT_DnrJ_EryC1"/>
    <property type="match status" value="1"/>
</dbReference>
<protein>
    <submittedName>
        <fullName evidence="6">dTDP-4-amino-4,6-dideoxygalactose transaminase</fullName>
    </submittedName>
</protein>
<dbReference type="GO" id="GO:0000271">
    <property type="term" value="P:polysaccharide biosynthetic process"/>
    <property type="evidence" value="ECO:0007669"/>
    <property type="project" value="TreeGrafter"/>
</dbReference>
<dbReference type="STRING" id="402385.SAMN05421848_1956"/>
<evidence type="ECO:0000256" key="1">
    <source>
        <dbReference type="ARBA" id="ARBA00022898"/>
    </source>
</evidence>
<keyword evidence="1 4" id="KW-0663">Pyridoxal phosphate</keyword>
<dbReference type="AlphaFoldDB" id="A0A1I1KH26"/>
<gene>
    <name evidence="6" type="ORF">SAMN05421848_1956</name>
</gene>
<feature type="active site" description="Proton acceptor" evidence="3">
    <location>
        <position position="181"/>
    </location>
</feature>
<dbReference type="InterPro" id="IPR000653">
    <property type="entry name" value="DegT/StrS_aminotransferase"/>
</dbReference>
<dbReference type="GO" id="GO:0030170">
    <property type="term" value="F:pyridoxal phosphate binding"/>
    <property type="evidence" value="ECO:0007669"/>
    <property type="project" value="TreeGrafter"/>
</dbReference>
<dbReference type="EMBL" id="FOLY01000004">
    <property type="protein sequence ID" value="SFC59855.1"/>
    <property type="molecule type" value="Genomic_DNA"/>
</dbReference>
<evidence type="ECO:0000256" key="2">
    <source>
        <dbReference type="ARBA" id="ARBA00037999"/>
    </source>
</evidence>
<evidence type="ECO:0000256" key="4">
    <source>
        <dbReference type="PIRSR" id="PIRSR000390-2"/>
    </source>
</evidence>
<name>A0A1I1KH26_9GAMM</name>
<dbReference type="CDD" id="cd00616">
    <property type="entry name" value="AHBA_syn"/>
    <property type="match status" value="1"/>
</dbReference>
<evidence type="ECO:0000313" key="7">
    <source>
        <dbReference type="Proteomes" id="UP000199046"/>
    </source>
</evidence>
<sequence>MIPFTRPFLPPEADYQRYINDMFARQWLTNHGPLVQSFERHLQTWLDIEHCHFVANGTLALQLAFKALALEGEVITTPFSFVATLNALLWEDLSPVFVDIDPQTLTLDPARIEAAITPATSAILATHIYGHPCDVESIEAVARRYGLKVIYDGAHAFGSHHLGRSLLDYGDISITSFHATKLFHTIEGGALFTRSAEIGERIASLRAFGQTGGAGINAKGSEAHAAMGLALWPWLDHILASRADIAAIYDQWIDDRGLEVVRPGLVPGADINHAYYPILLRSEAQLENVMHHLAERDIHPRRYFYPALNRVEAVSGVAPAMPVAEDVASRVLCLPNFVAMTGEDAEQVMRHLEDALLLETA</sequence>
<dbReference type="InterPro" id="IPR015424">
    <property type="entry name" value="PyrdxlP-dep_Trfase"/>
</dbReference>
<dbReference type="PANTHER" id="PTHR30244">
    <property type="entry name" value="TRANSAMINASE"/>
    <property type="match status" value="1"/>
</dbReference>